<dbReference type="PANTHER" id="PTHR43277">
    <property type="entry name" value="ARGININE DECARBOXYLASE"/>
    <property type="match status" value="1"/>
</dbReference>
<evidence type="ECO:0000256" key="2">
    <source>
        <dbReference type="ARBA" id="ARBA00022898"/>
    </source>
</evidence>
<dbReference type="Proteomes" id="UP000019249">
    <property type="component" value="Unassembled WGS sequence"/>
</dbReference>
<reference evidence="4 5" key="1">
    <citation type="journal article" date="2014" name="Int. J. Syst. Evol. Microbiol.">
        <title>Listeria floridensis sp. nov., Listeria aquatica sp. nov., Listeria cornellensis sp. nov., Listeria riparia sp. nov. and Listeria grandensis sp. nov., from agricultural and natural environments.</title>
        <authorList>
            <person name="den Bakker H.C."/>
            <person name="Warchocki S."/>
            <person name="Wright E.M."/>
            <person name="Allred A.F."/>
            <person name="Ahlstrom C."/>
            <person name="Manuel C.S."/>
            <person name="Stasiewicz M.J."/>
            <person name="Burrell A."/>
            <person name="Roof S."/>
            <person name="Strawn L."/>
            <person name="Fortes E.D."/>
            <person name="Nightingale K.K."/>
            <person name="Kephart D."/>
            <person name="Wiedmann M."/>
        </authorList>
    </citation>
    <scope>NUCLEOTIDE SEQUENCE [LARGE SCALE GENOMIC DNA]</scope>
    <source>
        <strain evidence="4 5">FSL S10-1187</strain>
    </source>
</reference>
<feature type="domain" description="Orn/Lys/Arg decarboxylases family 1 pyridoxal-P attachment site" evidence="3">
    <location>
        <begin position="8"/>
        <end position="82"/>
    </location>
</feature>
<comment type="cofactor">
    <cofactor evidence="1">
        <name>pyridoxal 5'-phosphate</name>
        <dbReference type="ChEBI" id="CHEBI:597326"/>
    </cofactor>
</comment>
<evidence type="ECO:0000313" key="5">
    <source>
        <dbReference type="Proteomes" id="UP000019249"/>
    </source>
</evidence>
<dbReference type="InterPro" id="IPR015421">
    <property type="entry name" value="PyrdxlP-dep_Trfase_major"/>
</dbReference>
<dbReference type="EMBL" id="AODF01000033">
    <property type="protein sequence ID" value="EUJ27197.1"/>
    <property type="molecule type" value="Genomic_DNA"/>
</dbReference>
<accession>A0ABP3AXP0</accession>
<dbReference type="PANTHER" id="PTHR43277:SF3">
    <property type="entry name" value="DECARBOXYLASE, PUTATIVE-RELATED"/>
    <property type="match status" value="1"/>
</dbReference>
<keyword evidence="2" id="KW-0663">Pyridoxal phosphate</keyword>
<dbReference type="Pfam" id="PF01276">
    <property type="entry name" value="OKR_DC_1"/>
    <property type="match status" value="1"/>
</dbReference>
<dbReference type="Gene3D" id="3.40.640.10">
    <property type="entry name" value="Type I PLP-dependent aspartate aminotransferase-like (Major domain)"/>
    <property type="match status" value="1"/>
</dbReference>
<dbReference type="InterPro" id="IPR015424">
    <property type="entry name" value="PyrdxlP-dep_Trfase"/>
</dbReference>
<proteinExistence type="predicted"/>
<evidence type="ECO:0000256" key="1">
    <source>
        <dbReference type="ARBA" id="ARBA00001933"/>
    </source>
</evidence>
<gene>
    <name evidence="4" type="ORF">MFLO_13575</name>
</gene>
<dbReference type="InterPro" id="IPR052357">
    <property type="entry name" value="Orn_Lys_Arg_decarboxylase-I"/>
</dbReference>
<dbReference type="SUPFAM" id="SSF53383">
    <property type="entry name" value="PLP-dependent transferases"/>
    <property type="match status" value="1"/>
</dbReference>
<evidence type="ECO:0000259" key="3">
    <source>
        <dbReference type="Pfam" id="PF01276"/>
    </source>
</evidence>
<protein>
    <submittedName>
        <fullName evidence="4">Orn/Lys/Arg decarboxylase</fullName>
    </submittedName>
</protein>
<organism evidence="4 5">
    <name type="scientific">Listeria floridensis FSL S10-1187</name>
    <dbReference type="NCBI Taxonomy" id="1265817"/>
    <lineage>
        <taxon>Bacteria</taxon>
        <taxon>Bacillati</taxon>
        <taxon>Bacillota</taxon>
        <taxon>Bacilli</taxon>
        <taxon>Bacillales</taxon>
        <taxon>Listeriaceae</taxon>
        <taxon>Listeria</taxon>
    </lineage>
</organism>
<comment type="caution">
    <text evidence="4">The sequence shown here is derived from an EMBL/GenBank/DDBJ whole genome shotgun (WGS) entry which is preliminary data.</text>
</comment>
<keyword evidence="5" id="KW-1185">Reference proteome</keyword>
<name>A0ABP3AXP0_9LIST</name>
<sequence length="101" mass="11545">MEKQTKAPLLEAIEKHVAQNPVSLHVPGHKNGLLYAGKWQEILKYDLTEISGMDDLHHPESVILEAKELLREAYGAEESFFSCRRFNKRQLSDDSCCCDSR</sequence>
<dbReference type="InterPro" id="IPR000310">
    <property type="entry name" value="Orn/Lys/Arg_deCO2ase_major_dom"/>
</dbReference>
<evidence type="ECO:0000313" key="4">
    <source>
        <dbReference type="EMBL" id="EUJ27197.1"/>
    </source>
</evidence>